<proteinExistence type="predicted"/>
<dbReference type="Gene3D" id="3.30.530.20">
    <property type="match status" value="1"/>
</dbReference>
<name>A0A286A085_9SPHI</name>
<organism evidence="1 2">
    <name type="scientific">Pedobacter xixiisoli</name>
    <dbReference type="NCBI Taxonomy" id="1476464"/>
    <lineage>
        <taxon>Bacteria</taxon>
        <taxon>Pseudomonadati</taxon>
        <taxon>Bacteroidota</taxon>
        <taxon>Sphingobacteriia</taxon>
        <taxon>Sphingobacteriales</taxon>
        <taxon>Sphingobacteriaceae</taxon>
        <taxon>Pedobacter</taxon>
    </lineage>
</organism>
<keyword evidence="2" id="KW-1185">Reference proteome</keyword>
<dbReference type="AlphaFoldDB" id="A0A286A085"/>
<dbReference type="RefSeq" id="WP_097131954.1">
    <property type="nucleotide sequence ID" value="NZ_OCMT01000002.1"/>
</dbReference>
<dbReference type="InterPro" id="IPR023393">
    <property type="entry name" value="START-like_dom_sf"/>
</dbReference>
<evidence type="ECO:0008006" key="3">
    <source>
        <dbReference type="Google" id="ProtNLM"/>
    </source>
</evidence>
<dbReference type="SUPFAM" id="SSF55961">
    <property type="entry name" value="Bet v1-like"/>
    <property type="match status" value="1"/>
</dbReference>
<dbReference type="Proteomes" id="UP000219281">
    <property type="component" value="Unassembled WGS sequence"/>
</dbReference>
<dbReference type="EMBL" id="OCMT01000002">
    <property type="protein sequence ID" value="SOD15310.1"/>
    <property type="molecule type" value="Genomic_DNA"/>
</dbReference>
<accession>A0A286A085</accession>
<reference evidence="2" key="1">
    <citation type="submission" date="2017-09" db="EMBL/GenBank/DDBJ databases">
        <authorList>
            <person name="Varghese N."/>
            <person name="Submissions S."/>
        </authorList>
    </citation>
    <scope>NUCLEOTIDE SEQUENCE [LARGE SCALE GENOMIC DNA]</scope>
    <source>
        <strain evidence="2">CGMCC 1.12803</strain>
    </source>
</reference>
<sequence>MERIYFKIEIDAPKEKVWDILLGETSYPKWTAVFAEGSRAITDWQAGSKVFFVNAEGDGMASKIAEHMPNEYISIQHLGFYKNGVEDYESEEAKKWGDVFENYKLSTKDGKSLLSVEMDTNEEYKSYFEEKWPLALEKVKELAEEA</sequence>
<protein>
    <recommendedName>
        <fullName evidence="3">Activator of Hsp90 ATPase homolog 1-like protein</fullName>
    </recommendedName>
</protein>
<evidence type="ECO:0000313" key="1">
    <source>
        <dbReference type="EMBL" id="SOD15310.1"/>
    </source>
</evidence>
<dbReference type="OrthoDB" id="384974at2"/>
<gene>
    <name evidence="1" type="ORF">SAMN06297358_2297</name>
</gene>
<evidence type="ECO:0000313" key="2">
    <source>
        <dbReference type="Proteomes" id="UP000219281"/>
    </source>
</evidence>
<dbReference type="CDD" id="cd07814">
    <property type="entry name" value="SRPBCC_CalC_Aha1-like"/>
    <property type="match status" value="1"/>
</dbReference>